<dbReference type="PROSITE" id="PS00595">
    <property type="entry name" value="AA_TRANSFER_CLASS_5"/>
    <property type="match status" value="1"/>
</dbReference>
<evidence type="ECO:0000256" key="1">
    <source>
        <dbReference type="ARBA" id="ARBA00001933"/>
    </source>
</evidence>
<reference evidence="9" key="1">
    <citation type="journal article" date="2014" name="Genome Biol. Evol.">
        <title>Pangenome evidence for extensive interdomain horizontal transfer affecting lineage core and shell genes in uncultured planktonic thaumarchaeota and euryarchaeota.</title>
        <authorList>
            <person name="Deschamps P."/>
            <person name="Zivanovic Y."/>
            <person name="Moreira D."/>
            <person name="Rodriguez-Valera F."/>
            <person name="Lopez-Garcia P."/>
        </authorList>
    </citation>
    <scope>NUCLEOTIDE SEQUENCE</scope>
</reference>
<dbReference type="InterPro" id="IPR024169">
    <property type="entry name" value="SP_NH2Trfase/AEP_transaminase"/>
</dbReference>
<dbReference type="Gene3D" id="3.90.1150.10">
    <property type="entry name" value="Aspartate Aminotransferase, domain 1"/>
    <property type="match status" value="1"/>
</dbReference>
<comment type="similarity">
    <text evidence="2 6">Belongs to the class-V pyridoxal-phosphate-dependent aminotransferase family.</text>
</comment>
<name>A0A075G508_9ARCH</name>
<dbReference type="PIRSF" id="PIRSF000524">
    <property type="entry name" value="SPT"/>
    <property type="match status" value="1"/>
</dbReference>
<dbReference type="PANTHER" id="PTHR21152">
    <property type="entry name" value="AMINOTRANSFERASE CLASS V"/>
    <property type="match status" value="1"/>
</dbReference>
<evidence type="ECO:0000256" key="2">
    <source>
        <dbReference type="ARBA" id="ARBA00009236"/>
    </source>
</evidence>
<keyword evidence="5" id="KW-0663">Pyridoxal phosphate</keyword>
<dbReference type="InterPro" id="IPR000192">
    <property type="entry name" value="Aminotrans_V_dom"/>
</dbReference>
<evidence type="ECO:0000256" key="6">
    <source>
        <dbReference type="RuleBase" id="RU004075"/>
    </source>
</evidence>
<protein>
    <submittedName>
        <fullName evidence="9">Serine--pyruvate transaminase</fullName>
    </submittedName>
</protein>
<keyword evidence="9" id="KW-0670">Pyruvate</keyword>
<dbReference type="InterPro" id="IPR020578">
    <property type="entry name" value="Aminotrans_V_PyrdxlP_BS"/>
</dbReference>
<dbReference type="InterPro" id="IPR015422">
    <property type="entry name" value="PyrdxlP-dep_Trfase_small"/>
</dbReference>
<dbReference type="Pfam" id="PF00266">
    <property type="entry name" value="Aminotran_5"/>
    <property type="match status" value="1"/>
</dbReference>
<keyword evidence="4" id="KW-0808">Transferase</keyword>
<dbReference type="GO" id="GO:0008453">
    <property type="term" value="F:alanine-glyoxylate transaminase activity"/>
    <property type="evidence" value="ECO:0007669"/>
    <property type="project" value="TreeGrafter"/>
</dbReference>
<dbReference type="InterPro" id="IPR015424">
    <property type="entry name" value="PyrdxlP-dep_Trfase"/>
</dbReference>
<dbReference type="EMBL" id="KF900541">
    <property type="protein sequence ID" value="AIE98693.1"/>
    <property type="molecule type" value="Genomic_DNA"/>
</dbReference>
<evidence type="ECO:0000256" key="5">
    <source>
        <dbReference type="ARBA" id="ARBA00022898"/>
    </source>
</evidence>
<dbReference type="SUPFAM" id="SSF53383">
    <property type="entry name" value="PLP-dependent transferases"/>
    <property type="match status" value="1"/>
</dbReference>
<comment type="cofactor">
    <cofactor evidence="1 7">
        <name>pyridoxal 5'-phosphate</name>
        <dbReference type="ChEBI" id="CHEBI:597326"/>
    </cofactor>
</comment>
<evidence type="ECO:0000259" key="8">
    <source>
        <dbReference type="Pfam" id="PF00266"/>
    </source>
</evidence>
<dbReference type="GO" id="GO:0019265">
    <property type="term" value="P:glycine biosynthetic process, by transamination of glyoxylate"/>
    <property type="evidence" value="ECO:0007669"/>
    <property type="project" value="TreeGrafter"/>
</dbReference>
<evidence type="ECO:0000256" key="7">
    <source>
        <dbReference type="RuleBase" id="RU004504"/>
    </source>
</evidence>
<feature type="domain" description="Aminotransferase class V" evidence="8">
    <location>
        <begin position="30"/>
        <end position="327"/>
    </location>
</feature>
<accession>A0A075G508</accession>
<keyword evidence="3" id="KW-0032">Aminotransferase</keyword>
<dbReference type="GO" id="GO:0004760">
    <property type="term" value="F:L-serine-pyruvate transaminase activity"/>
    <property type="evidence" value="ECO:0007669"/>
    <property type="project" value="TreeGrafter"/>
</dbReference>
<proteinExistence type="inferred from homology"/>
<organism evidence="9">
    <name type="scientific">uncultured marine thaumarchaeote KM3_06_C02</name>
    <dbReference type="NCBI Taxonomy" id="1455976"/>
    <lineage>
        <taxon>Archaea</taxon>
        <taxon>Nitrososphaerota</taxon>
        <taxon>environmental samples</taxon>
    </lineage>
</organism>
<evidence type="ECO:0000313" key="9">
    <source>
        <dbReference type="EMBL" id="AIE98693.1"/>
    </source>
</evidence>
<sequence length="382" mass="41927">MSMYRKLVMLPGPTNVSDRVMNAMITPLINHRSPIAAKLYKEVKEKAQQVFVTEGDIVILSSSGTGGVEAAVKNLVRNGDNVIVPAFGEFGHRLSEQITQSGGKVRKVIAEPGLVPSIDEIEQAFIEVKNVKALFVVYNETSTGTAVRWLKKAGELCSKYGAFFVVDAISNLGGDELPVDKWGVDCAITGTQKCLAAPPGLAIVSFSEKAKKYMIENPPSTLYFDIPRYLRYAENGETPFTTALPLFHALNEALTIIIEEGLDNRIRRHKNCAEAFYSAFTQMGIHPFAEEDARSNTVITLKYPNGVDDLAFRKLLNTKFRILIAGGFGDLKGKLFRVGSMGDVNEYHIITTLTAITAAMSMLEVKGVEEMSSEKIISMMKS</sequence>
<dbReference type="PANTHER" id="PTHR21152:SF24">
    <property type="entry name" value="ALANINE--GLYOXYLATE AMINOTRANSFERASE 1"/>
    <property type="match status" value="1"/>
</dbReference>
<dbReference type="InterPro" id="IPR015421">
    <property type="entry name" value="PyrdxlP-dep_Trfase_major"/>
</dbReference>
<evidence type="ECO:0000256" key="3">
    <source>
        <dbReference type="ARBA" id="ARBA00022576"/>
    </source>
</evidence>
<evidence type="ECO:0000256" key="4">
    <source>
        <dbReference type="ARBA" id="ARBA00022679"/>
    </source>
</evidence>
<dbReference type="Gene3D" id="3.40.640.10">
    <property type="entry name" value="Type I PLP-dependent aspartate aminotransferase-like (Major domain)"/>
    <property type="match status" value="1"/>
</dbReference>
<dbReference type="AlphaFoldDB" id="A0A075G508"/>